<reference evidence="7" key="1">
    <citation type="journal article" date="2023" name="Science">
        <title>Genome structures resolve the early diversification of teleost fishes.</title>
        <authorList>
            <person name="Parey E."/>
            <person name="Louis A."/>
            <person name="Montfort J."/>
            <person name="Bouchez O."/>
            <person name="Roques C."/>
            <person name="Iampietro C."/>
            <person name="Lluch J."/>
            <person name="Castinel A."/>
            <person name="Donnadieu C."/>
            <person name="Desvignes T."/>
            <person name="Floi Bucao C."/>
            <person name="Jouanno E."/>
            <person name="Wen M."/>
            <person name="Mejri S."/>
            <person name="Dirks R."/>
            <person name="Jansen H."/>
            <person name="Henkel C."/>
            <person name="Chen W.J."/>
            <person name="Zahm M."/>
            <person name="Cabau C."/>
            <person name="Klopp C."/>
            <person name="Thompson A.W."/>
            <person name="Robinson-Rechavi M."/>
            <person name="Braasch I."/>
            <person name="Lecointre G."/>
            <person name="Bobe J."/>
            <person name="Postlethwait J.H."/>
            <person name="Berthelot C."/>
            <person name="Roest Crollius H."/>
            <person name="Guiguen Y."/>
        </authorList>
    </citation>
    <scope>NUCLEOTIDE SEQUENCE</scope>
    <source>
        <strain evidence="7">WJC10195</strain>
    </source>
</reference>
<evidence type="ECO:0000313" key="7">
    <source>
        <dbReference type="EMBL" id="KAJ8363137.1"/>
    </source>
</evidence>
<keyword evidence="8" id="KW-1185">Reference proteome</keyword>
<dbReference type="AlphaFoldDB" id="A0A9Q1J050"/>
<dbReference type="InterPro" id="IPR052035">
    <property type="entry name" value="ZnF_BED_domain_contain"/>
</dbReference>
<organism evidence="7 8">
    <name type="scientific">Synaphobranchus kaupii</name>
    <name type="common">Kaup's arrowtooth eel</name>
    <dbReference type="NCBI Taxonomy" id="118154"/>
    <lineage>
        <taxon>Eukaryota</taxon>
        <taxon>Metazoa</taxon>
        <taxon>Chordata</taxon>
        <taxon>Craniata</taxon>
        <taxon>Vertebrata</taxon>
        <taxon>Euteleostomi</taxon>
        <taxon>Actinopterygii</taxon>
        <taxon>Neopterygii</taxon>
        <taxon>Teleostei</taxon>
        <taxon>Anguilliformes</taxon>
        <taxon>Synaphobranchidae</taxon>
        <taxon>Synaphobranchus</taxon>
    </lineage>
</organism>
<evidence type="ECO:0000259" key="6">
    <source>
        <dbReference type="Pfam" id="PF05699"/>
    </source>
</evidence>
<dbReference type="SUPFAM" id="SSF53098">
    <property type="entry name" value="Ribonuclease H-like"/>
    <property type="match status" value="1"/>
</dbReference>
<evidence type="ECO:0000256" key="1">
    <source>
        <dbReference type="ARBA" id="ARBA00004123"/>
    </source>
</evidence>
<dbReference type="EMBL" id="JAINUF010000004">
    <property type="protein sequence ID" value="KAJ8363137.1"/>
    <property type="molecule type" value="Genomic_DNA"/>
</dbReference>
<keyword evidence="5" id="KW-0539">Nucleus</keyword>
<gene>
    <name evidence="7" type="ORF">SKAU_G00119680</name>
</gene>
<evidence type="ECO:0000256" key="3">
    <source>
        <dbReference type="ARBA" id="ARBA00022771"/>
    </source>
</evidence>
<dbReference type="InterPro" id="IPR008906">
    <property type="entry name" value="HATC_C_dom"/>
</dbReference>
<name>A0A9Q1J050_SYNKA</name>
<accession>A0A9Q1J050</accession>
<keyword evidence="3" id="KW-0863">Zinc-finger</keyword>
<dbReference type="GO" id="GO:0046983">
    <property type="term" value="F:protein dimerization activity"/>
    <property type="evidence" value="ECO:0007669"/>
    <property type="project" value="InterPro"/>
</dbReference>
<evidence type="ECO:0000313" key="8">
    <source>
        <dbReference type="Proteomes" id="UP001152622"/>
    </source>
</evidence>
<dbReference type="Pfam" id="PF05699">
    <property type="entry name" value="Dimer_Tnp_hAT"/>
    <property type="match status" value="1"/>
</dbReference>
<feature type="domain" description="HAT C-terminal dimerisation" evidence="6">
    <location>
        <begin position="322"/>
        <end position="401"/>
    </location>
</feature>
<proteinExistence type="predicted"/>
<protein>
    <recommendedName>
        <fullName evidence="6">HAT C-terminal dimerisation domain-containing protein</fullName>
    </recommendedName>
</protein>
<dbReference type="GO" id="GO:0008270">
    <property type="term" value="F:zinc ion binding"/>
    <property type="evidence" value="ECO:0007669"/>
    <property type="project" value="UniProtKB-KW"/>
</dbReference>
<dbReference type="Proteomes" id="UP001152622">
    <property type="component" value="Chromosome 4"/>
</dbReference>
<dbReference type="InterPro" id="IPR012337">
    <property type="entry name" value="RNaseH-like_sf"/>
</dbReference>
<dbReference type="GO" id="GO:0005634">
    <property type="term" value="C:nucleus"/>
    <property type="evidence" value="ECO:0007669"/>
    <property type="project" value="UniProtKB-SubCell"/>
</dbReference>
<dbReference type="PANTHER" id="PTHR46481">
    <property type="entry name" value="ZINC FINGER BED DOMAIN-CONTAINING PROTEIN 4"/>
    <property type="match status" value="1"/>
</dbReference>
<evidence type="ECO:0000256" key="5">
    <source>
        <dbReference type="ARBA" id="ARBA00023242"/>
    </source>
</evidence>
<comment type="subcellular location">
    <subcellularLocation>
        <location evidence="1">Nucleus</location>
    </subcellularLocation>
</comment>
<evidence type="ECO:0000256" key="2">
    <source>
        <dbReference type="ARBA" id="ARBA00022723"/>
    </source>
</evidence>
<keyword evidence="2" id="KW-0479">Metal-binding</keyword>
<dbReference type="SUPFAM" id="SSF140996">
    <property type="entry name" value="Hermes dimerisation domain"/>
    <property type="match status" value="1"/>
</dbReference>
<keyword evidence="4" id="KW-0862">Zinc</keyword>
<dbReference type="PANTHER" id="PTHR46481:SF10">
    <property type="entry name" value="ZINC FINGER BED DOMAIN-CONTAINING PROTEIN 39"/>
    <property type="match status" value="1"/>
</dbReference>
<sequence>MIVTDLQPLSMIEGAGFRGFMRTLNPGYSIPKEISTLRPKLVRLYQSVKEEVKASLRSVTDVVLTSELWTRGTEFYQTVSCHFINDTLDHLFNDALKGDAADEALLRKCEKMMKFLHHNSNSTGKLEEPLTPYQLTLSGETRWTSTLYMLEKLSPQWNAINDALSRSDDKTLRLNDRELSKINNIVSALRLFEDATKEMSQQKYGSLSCIIPLAGLLKEKLGKLAGNGNKVAERLAAKFANRFAHIENSYGLAASTTLDARFRFSILSDHHSTDQKRRQGFLEETLSLDKASQSTCTTPVSPDDCQGGLWDGFEKRTECEEELRKYAALETIPRSGNPLSWWRFHNEEFPNLQRAARRYLGIVSTCVPVARTLSRAGDVFGLQRLQLQLENIDMMLFLNGNCIFPQNA</sequence>
<dbReference type="OrthoDB" id="1607513at2759"/>
<comment type="caution">
    <text evidence="7">The sequence shown here is derived from an EMBL/GenBank/DDBJ whole genome shotgun (WGS) entry which is preliminary data.</text>
</comment>
<evidence type="ECO:0000256" key="4">
    <source>
        <dbReference type="ARBA" id="ARBA00022833"/>
    </source>
</evidence>